<dbReference type="GO" id="GO:0006355">
    <property type="term" value="P:regulation of DNA-templated transcription"/>
    <property type="evidence" value="ECO:0007669"/>
    <property type="project" value="InterPro"/>
</dbReference>
<dbReference type="SUPFAM" id="SSF48452">
    <property type="entry name" value="TPR-like"/>
    <property type="match status" value="1"/>
</dbReference>
<gene>
    <name evidence="5" type="ORF">CVO76_13545</name>
</gene>
<dbReference type="Gene3D" id="1.10.10.10">
    <property type="entry name" value="Winged helix-like DNA-binding domain superfamily/Winged helix DNA-binding domain"/>
    <property type="match status" value="1"/>
</dbReference>
<dbReference type="InterPro" id="IPR059106">
    <property type="entry name" value="WHD_MalT"/>
</dbReference>
<dbReference type="EMBL" id="CP024915">
    <property type="protein sequence ID" value="AUZ88547.1"/>
    <property type="molecule type" value="Genomic_DNA"/>
</dbReference>
<dbReference type="InterPro" id="IPR016032">
    <property type="entry name" value="Sig_transdc_resp-reg_C-effctor"/>
</dbReference>
<dbReference type="CDD" id="cd06170">
    <property type="entry name" value="LuxR_C_like"/>
    <property type="match status" value="1"/>
</dbReference>
<dbReference type="PROSITE" id="PS50043">
    <property type="entry name" value="HTH_LUXR_2"/>
    <property type="match status" value="1"/>
</dbReference>
<keyword evidence="3" id="KW-0804">Transcription</keyword>
<evidence type="ECO:0000256" key="1">
    <source>
        <dbReference type="ARBA" id="ARBA00023015"/>
    </source>
</evidence>
<name>A0A2L0UH43_9MICC</name>
<dbReference type="InterPro" id="IPR041617">
    <property type="entry name" value="TPR_MalT"/>
</dbReference>
<dbReference type="RefSeq" id="WP_208739667.1">
    <property type="nucleotide sequence ID" value="NZ_CP024915.1"/>
</dbReference>
<organism evidence="5 6">
    <name type="scientific">Arthrobacter agilis</name>
    <dbReference type="NCBI Taxonomy" id="37921"/>
    <lineage>
        <taxon>Bacteria</taxon>
        <taxon>Bacillati</taxon>
        <taxon>Actinomycetota</taxon>
        <taxon>Actinomycetes</taxon>
        <taxon>Micrococcales</taxon>
        <taxon>Micrococcaceae</taxon>
        <taxon>Arthrobacter</taxon>
    </lineage>
</organism>
<evidence type="ECO:0000259" key="4">
    <source>
        <dbReference type="PROSITE" id="PS50043"/>
    </source>
</evidence>
<protein>
    <submittedName>
        <fullName evidence="5">Helix-turn-helix transcriptional regulator</fullName>
    </submittedName>
</protein>
<dbReference type="Pfam" id="PF00196">
    <property type="entry name" value="GerE"/>
    <property type="match status" value="1"/>
</dbReference>
<feature type="domain" description="HTH luxR-type" evidence="4">
    <location>
        <begin position="836"/>
        <end position="901"/>
    </location>
</feature>
<dbReference type="AlphaFoldDB" id="A0A2L0UH43"/>
<dbReference type="InterPro" id="IPR000792">
    <property type="entry name" value="Tscrpt_reg_LuxR_C"/>
</dbReference>
<dbReference type="InterPro" id="IPR011990">
    <property type="entry name" value="TPR-like_helical_dom_sf"/>
</dbReference>
<keyword evidence="1" id="KW-0805">Transcription regulation</keyword>
<evidence type="ECO:0000256" key="2">
    <source>
        <dbReference type="ARBA" id="ARBA00023125"/>
    </source>
</evidence>
<dbReference type="Pfam" id="PF17874">
    <property type="entry name" value="TPR_MalT"/>
    <property type="match status" value="1"/>
</dbReference>
<evidence type="ECO:0000313" key="6">
    <source>
        <dbReference type="Proteomes" id="UP000239187"/>
    </source>
</evidence>
<dbReference type="SMART" id="SM00421">
    <property type="entry name" value="HTH_LUXR"/>
    <property type="match status" value="1"/>
</dbReference>
<dbReference type="Proteomes" id="UP000239187">
    <property type="component" value="Chromosome"/>
</dbReference>
<dbReference type="Pfam" id="PF25873">
    <property type="entry name" value="WHD_MalT"/>
    <property type="match status" value="1"/>
</dbReference>
<dbReference type="GO" id="GO:0003677">
    <property type="term" value="F:DNA binding"/>
    <property type="evidence" value="ECO:0007669"/>
    <property type="project" value="UniProtKB-KW"/>
</dbReference>
<evidence type="ECO:0000256" key="3">
    <source>
        <dbReference type="ARBA" id="ARBA00023163"/>
    </source>
</evidence>
<dbReference type="PANTHER" id="PTHR44688">
    <property type="entry name" value="DNA-BINDING TRANSCRIPTIONAL ACTIVATOR DEVR_DOSR"/>
    <property type="match status" value="1"/>
</dbReference>
<dbReference type="SUPFAM" id="SSF46894">
    <property type="entry name" value="C-terminal effector domain of the bipartite response regulators"/>
    <property type="match status" value="1"/>
</dbReference>
<dbReference type="PANTHER" id="PTHR44688:SF16">
    <property type="entry name" value="DNA-BINDING TRANSCRIPTIONAL ACTIVATOR DEVR_DOSR"/>
    <property type="match status" value="1"/>
</dbReference>
<dbReference type="PRINTS" id="PR00038">
    <property type="entry name" value="HTHLUXR"/>
</dbReference>
<evidence type="ECO:0000313" key="5">
    <source>
        <dbReference type="EMBL" id="AUZ88547.1"/>
    </source>
</evidence>
<sequence length="909" mass="97660">MAGPLLDAKLRVPLRRRGVTERPRVDGLLERGTECTLTLVSAPAGFGKTTLLAGWLESLAAAGWSTAWLSLDQGDNDPARFWTYLVTALETASSGVGAVALSLLGSAQPSTDFVLGTLLNDLRAVSGDVVLVLDDYHVIEAREIQEGIAFLVAHLPPHVHLVLGGRADPVLPLARLRARGELLELRAADLRFTGSEAASYLNGSMGLGLGVEDVAALGTRTEGWIAALQLAALSMQGREDPTAFIADFAGDDRYIVDFLTEEVLLNQPDDVRDFLLRTSVLERLNGPLCDAVTGQDDGRLRLAALERANLFLVPLDNHRQSYRYHQLFADVLQARLVEERGEELPGLHRRASTWYEQNGAAADAIRHALAAGDVERAAGLIERAVPAIRQDRQEALLRAWSTVLPDDVVRCRPVLGVGLAGALLVGGEIGGVEARLQDVERWLDPSATAADDGGPAMVVVDPEQFRRLPETIAVYRAALALGVGDIAGTIGHARHALALAPTDDHLSRAAARGLLGLAYWGTGQLEAAHGVYADSMAGLYRAGHVADTFGCAIALADIRLAQGRLDDAMRTYEQALANAATGRDPVLRGTADMYVGLSGICRERGDLQGAARHLARSQELGAGSELPQNLYRRRVAMARIREAEGDLAGAFDLLDTAERLYVGDYFPDVRPVAALKARIRVAQGRVGDALGWVRDRGLSPDDELSYIREFEHITLARVLLARSTAEGSVHPLDEATRLLGRLLDAAEDGGRTGSIIEILVLQASAGHLRGDLAAALAPLQRALTLAGPEGHVRVFLDEGAPMASLLRAAAKQQPSSVQLRRLLTSGDDVDQAAPGNPGLIEPLSDRELEVLRLLGTDLDGPDIARELMVSLNTLRTHTRHIYTKLGVTNRRAAVRRARELDLIVHSTGR</sequence>
<dbReference type="InterPro" id="IPR036388">
    <property type="entry name" value="WH-like_DNA-bd_sf"/>
</dbReference>
<keyword evidence="2" id="KW-0238">DNA-binding</keyword>
<proteinExistence type="predicted"/>
<accession>A0A2L0UH43</accession>
<dbReference type="Gene3D" id="1.25.40.10">
    <property type="entry name" value="Tetratricopeptide repeat domain"/>
    <property type="match status" value="1"/>
</dbReference>
<reference evidence="5 6" key="1">
    <citation type="submission" date="2017-11" db="EMBL/GenBank/DDBJ databases">
        <title>Draft genome of Arthrobacter agilis strain UMCV2, a plant growth-promoting rhizobacterium and biocontrol capacity of phytopathogenic fungi.</title>
        <authorList>
            <person name="Martinez-Camara R."/>
            <person name="Santoyo G."/>
            <person name="Moreno-Hagelsieb G."/>
            <person name="Valencia-Cantero E."/>
        </authorList>
    </citation>
    <scope>NUCLEOTIDE SEQUENCE [LARGE SCALE GENOMIC DNA]</scope>
    <source>
        <strain evidence="5 6">UMCV2</strain>
    </source>
</reference>